<gene>
    <name evidence="3" type="ORF">H6H03_24475</name>
</gene>
<dbReference type="SUPFAM" id="SSF52172">
    <property type="entry name" value="CheY-like"/>
    <property type="match status" value="1"/>
</dbReference>
<dbReference type="PANTHER" id="PTHR44520">
    <property type="entry name" value="RESPONSE REGULATOR RCP1-RELATED"/>
    <property type="match status" value="1"/>
</dbReference>
<dbReference type="InterPro" id="IPR011006">
    <property type="entry name" value="CheY-like_superfamily"/>
</dbReference>
<protein>
    <submittedName>
        <fullName evidence="3">Response regulator</fullName>
    </submittedName>
</protein>
<proteinExistence type="predicted"/>
<comment type="caution">
    <text evidence="3">The sequence shown here is derived from an EMBL/GenBank/DDBJ whole genome shotgun (WGS) entry which is preliminary data.</text>
</comment>
<dbReference type="RefSeq" id="WP_190957603.1">
    <property type="nucleotide sequence ID" value="NZ_JACJTU010000026.1"/>
</dbReference>
<dbReference type="PROSITE" id="PS50110">
    <property type="entry name" value="RESPONSE_REGULATORY"/>
    <property type="match status" value="1"/>
</dbReference>
<evidence type="ECO:0000313" key="3">
    <source>
        <dbReference type="EMBL" id="MBD2737002.1"/>
    </source>
</evidence>
<accession>A0ABR8KFZ2</accession>
<dbReference type="Pfam" id="PF00072">
    <property type="entry name" value="Response_reg"/>
    <property type="match status" value="1"/>
</dbReference>
<feature type="modified residue" description="4-aspartylphosphate" evidence="1">
    <location>
        <position position="68"/>
    </location>
</feature>
<dbReference type="EMBL" id="JACJTU010000026">
    <property type="protein sequence ID" value="MBD2737002.1"/>
    <property type="molecule type" value="Genomic_DNA"/>
</dbReference>
<dbReference type="PANTHER" id="PTHR44520:SF1">
    <property type="entry name" value="TWO-COMPONENT SYSTEM REGULATORY PROTEIN"/>
    <property type="match status" value="1"/>
</dbReference>
<feature type="domain" description="Response regulatory" evidence="2">
    <location>
        <begin position="7"/>
        <end position="135"/>
    </location>
</feature>
<dbReference type="Proteomes" id="UP000637383">
    <property type="component" value="Unassembled WGS sequence"/>
</dbReference>
<dbReference type="CDD" id="cd17557">
    <property type="entry name" value="REC_Rcp-like"/>
    <property type="match status" value="1"/>
</dbReference>
<organism evidence="3 4">
    <name type="scientific">Nostoc paludosum FACHB-159</name>
    <dbReference type="NCBI Taxonomy" id="2692908"/>
    <lineage>
        <taxon>Bacteria</taxon>
        <taxon>Bacillati</taxon>
        <taxon>Cyanobacteriota</taxon>
        <taxon>Cyanophyceae</taxon>
        <taxon>Nostocales</taxon>
        <taxon>Nostocaceae</taxon>
        <taxon>Nostoc</taxon>
    </lineage>
</organism>
<sequence length="147" mass="16832">MSKEQETILLVEDNHKDVLLLQRALRKANILNPVQVVNDGDAAVMYLSGQEPYGDRTLYPLPVLVLLDLKLPRRSGIEVLMWLRQQPKLKRLPVVVLSSSKEYADINNVYDIGVNAYIVKPVAFNELVEIVMTLNLHWIIFNEKPQI</sequence>
<dbReference type="SMART" id="SM00448">
    <property type="entry name" value="REC"/>
    <property type="match status" value="1"/>
</dbReference>
<evidence type="ECO:0000313" key="4">
    <source>
        <dbReference type="Proteomes" id="UP000637383"/>
    </source>
</evidence>
<dbReference type="Gene3D" id="3.40.50.2300">
    <property type="match status" value="1"/>
</dbReference>
<dbReference type="InterPro" id="IPR001789">
    <property type="entry name" value="Sig_transdc_resp-reg_receiver"/>
</dbReference>
<dbReference type="InterPro" id="IPR052893">
    <property type="entry name" value="TCS_response_regulator"/>
</dbReference>
<keyword evidence="4" id="KW-1185">Reference proteome</keyword>
<evidence type="ECO:0000259" key="2">
    <source>
        <dbReference type="PROSITE" id="PS50110"/>
    </source>
</evidence>
<evidence type="ECO:0000256" key="1">
    <source>
        <dbReference type="PROSITE-ProRule" id="PRU00169"/>
    </source>
</evidence>
<name>A0ABR8KFZ2_9NOSO</name>
<keyword evidence="1" id="KW-0597">Phosphoprotein</keyword>
<reference evidence="3 4" key="1">
    <citation type="journal article" date="2020" name="ISME J.">
        <title>Comparative genomics reveals insights into cyanobacterial evolution and habitat adaptation.</title>
        <authorList>
            <person name="Chen M.Y."/>
            <person name="Teng W.K."/>
            <person name="Zhao L."/>
            <person name="Hu C.X."/>
            <person name="Zhou Y.K."/>
            <person name="Han B.P."/>
            <person name="Song L.R."/>
            <person name="Shu W.S."/>
        </authorList>
    </citation>
    <scope>NUCLEOTIDE SEQUENCE [LARGE SCALE GENOMIC DNA]</scope>
    <source>
        <strain evidence="3 4">FACHB-159</strain>
    </source>
</reference>